<protein>
    <submittedName>
        <fullName evidence="3">Uncharacterized protein</fullName>
    </submittedName>
</protein>
<sequence>MNLKGQINSINEWQTSLSYLPYLQKSTLQSFHAHIATRRCDSTATPEIHRRQRRKCQAVFLSAGDQQTTSLLPSPRSRIANWRRQNERKYGTTAGALLLFYGTNVCACVCWCGVCPRLWKIVFCIYRLYILCAYMCLPVVMKPMQWRNKVPSGPGSYPPPALRNNKVDSDKKEFGSSCV</sequence>
<keyword evidence="2" id="KW-0812">Transmembrane</keyword>
<keyword evidence="2" id="KW-0472">Membrane</keyword>
<evidence type="ECO:0000313" key="3">
    <source>
        <dbReference type="EMBL" id="KAK0039519.1"/>
    </source>
</evidence>
<name>A0AAD8AQ72_BIOPF</name>
<organism evidence="3 4">
    <name type="scientific">Biomphalaria pfeifferi</name>
    <name type="common">Bloodfluke planorb</name>
    <name type="synonym">Freshwater snail</name>
    <dbReference type="NCBI Taxonomy" id="112525"/>
    <lineage>
        <taxon>Eukaryota</taxon>
        <taxon>Metazoa</taxon>
        <taxon>Spiralia</taxon>
        <taxon>Lophotrochozoa</taxon>
        <taxon>Mollusca</taxon>
        <taxon>Gastropoda</taxon>
        <taxon>Heterobranchia</taxon>
        <taxon>Euthyneura</taxon>
        <taxon>Panpulmonata</taxon>
        <taxon>Hygrophila</taxon>
        <taxon>Lymnaeoidea</taxon>
        <taxon>Planorbidae</taxon>
        <taxon>Biomphalaria</taxon>
    </lineage>
</organism>
<comment type="caution">
    <text evidence="3">The sequence shown here is derived from an EMBL/GenBank/DDBJ whole genome shotgun (WGS) entry which is preliminary data.</text>
</comment>
<feature type="compositionally biased region" description="Basic and acidic residues" evidence="1">
    <location>
        <begin position="165"/>
        <end position="179"/>
    </location>
</feature>
<feature type="transmembrane region" description="Helical" evidence="2">
    <location>
        <begin position="93"/>
        <end position="114"/>
    </location>
</feature>
<proteinExistence type="predicted"/>
<gene>
    <name evidence="3" type="ORF">Bpfe_031054</name>
</gene>
<keyword evidence="4" id="KW-1185">Reference proteome</keyword>
<keyword evidence="2" id="KW-1133">Transmembrane helix</keyword>
<dbReference type="Proteomes" id="UP001233172">
    <property type="component" value="Unassembled WGS sequence"/>
</dbReference>
<dbReference type="AlphaFoldDB" id="A0AAD8AQ72"/>
<reference evidence="3" key="1">
    <citation type="journal article" date="2023" name="PLoS Negl. Trop. Dis.">
        <title>A genome sequence for Biomphalaria pfeifferi, the major vector snail for the human-infecting parasite Schistosoma mansoni.</title>
        <authorList>
            <person name="Bu L."/>
            <person name="Lu L."/>
            <person name="Laidemitt M.R."/>
            <person name="Zhang S.M."/>
            <person name="Mutuku M."/>
            <person name="Mkoji G."/>
            <person name="Steinauer M."/>
            <person name="Loker E.S."/>
        </authorList>
    </citation>
    <scope>NUCLEOTIDE SEQUENCE</scope>
    <source>
        <strain evidence="3">KasaAsao</strain>
    </source>
</reference>
<dbReference type="EMBL" id="JASAOG010000444">
    <property type="protein sequence ID" value="KAK0039519.1"/>
    <property type="molecule type" value="Genomic_DNA"/>
</dbReference>
<evidence type="ECO:0000313" key="4">
    <source>
        <dbReference type="Proteomes" id="UP001233172"/>
    </source>
</evidence>
<feature type="region of interest" description="Disordered" evidence="1">
    <location>
        <begin position="153"/>
        <end position="179"/>
    </location>
</feature>
<evidence type="ECO:0000256" key="1">
    <source>
        <dbReference type="SAM" id="MobiDB-lite"/>
    </source>
</evidence>
<reference evidence="3" key="2">
    <citation type="submission" date="2023-04" db="EMBL/GenBank/DDBJ databases">
        <authorList>
            <person name="Bu L."/>
            <person name="Lu L."/>
            <person name="Laidemitt M.R."/>
            <person name="Zhang S.M."/>
            <person name="Mutuku M."/>
            <person name="Mkoji G."/>
            <person name="Steinauer M."/>
            <person name="Loker E.S."/>
        </authorList>
    </citation>
    <scope>NUCLEOTIDE SEQUENCE</scope>
    <source>
        <strain evidence="3">KasaAsao</strain>
        <tissue evidence="3">Whole Snail</tissue>
    </source>
</reference>
<accession>A0AAD8AQ72</accession>
<evidence type="ECO:0000256" key="2">
    <source>
        <dbReference type="SAM" id="Phobius"/>
    </source>
</evidence>
<feature type="transmembrane region" description="Helical" evidence="2">
    <location>
        <begin position="120"/>
        <end position="140"/>
    </location>
</feature>